<dbReference type="InterPro" id="IPR005123">
    <property type="entry name" value="Oxoglu/Fe-dep_dioxygenase_dom"/>
</dbReference>
<feature type="domain" description="Fe2OG dioxygenase" evidence="7">
    <location>
        <begin position="164"/>
        <end position="266"/>
    </location>
</feature>
<evidence type="ECO:0000256" key="4">
    <source>
        <dbReference type="ARBA" id="ARBA00074102"/>
    </source>
</evidence>
<dbReference type="SUPFAM" id="SSF51197">
    <property type="entry name" value="Clavaminate synthase-like"/>
    <property type="match status" value="1"/>
</dbReference>
<dbReference type="Pfam" id="PF14226">
    <property type="entry name" value="DIOX_N"/>
    <property type="match status" value="1"/>
</dbReference>
<sequence length="320" mass="35934">MGFEGVREIPFLDFSKQSLDLEEGSEEWKALCNKVREACEDYGCFQVAYDGIPVQQHEEMFVAIKELFELPAETKKKNSSTKPYFGYAGKSDDVPLYESLGVEDASRLESAQAFTELMWPDGNPGFCEKLNSMSSKMQELGLLIRKMIFQSLGLEMYYDSHAESSNGLLRLNKYEAPPAGSESAMGLLAHKDKSLITILSQNHVKGLEVLTNDGSWVSVAPSEGSFIVFIGEMLEAWSNGRLLAPKHRVVMSGDIERYSFALFCIPKEGVVIEVPKELVDKEHPLLFRPFKYMDFLRYFQSVVNSNALENENVLGVYAGI</sequence>
<dbReference type="GeneID" id="104592310"/>
<comment type="similarity">
    <text evidence="6">Belongs to the iron/ascorbate-dependent oxidoreductase family.</text>
</comment>
<dbReference type="FunFam" id="2.60.120.330:FF:000017">
    <property type="entry name" value="2-oxoglutarate-dependent dioxygenase DAO"/>
    <property type="match status" value="1"/>
</dbReference>
<dbReference type="GO" id="GO:0016706">
    <property type="term" value="F:2-oxoglutarate-dependent dioxygenase activity"/>
    <property type="evidence" value="ECO:0000318"/>
    <property type="project" value="GO_Central"/>
</dbReference>
<evidence type="ECO:0000256" key="1">
    <source>
        <dbReference type="ARBA" id="ARBA00022723"/>
    </source>
</evidence>
<evidence type="ECO:0000259" key="7">
    <source>
        <dbReference type="PROSITE" id="PS51471"/>
    </source>
</evidence>
<protein>
    <recommendedName>
        <fullName evidence="4">2-oxoglutarate-dependent dioxygenase DAO</fullName>
    </recommendedName>
    <alternativeName>
        <fullName evidence="5">Protein DIOXYGENASE FOR AUXIN OXIDATION</fullName>
    </alternativeName>
</protein>
<dbReference type="Pfam" id="PF03171">
    <property type="entry name" value="2OG-FeII_Oxy"/>
    <property type="match status" value="1"/>
</dbReference>
<keyword evidence="6" id="KW-0560">Oxidoreductase</keyword>
<dbReference type="FunCoup" id="A0A1U7Z8Z8">
    <property type="interactions" value="327"/>
</dbReference>
<keyword evidence="9" id="KW-0223">Dioxygenase</keyword>
<evidence type="ECO:0000256" key="6">
    <source>
        <dbReference type="RuleBase" id="RU003682"/>
    </source>
</evidence>
<comment type="function">
    <text evidence="3">2-oxoglutarate-dependent dioxygenase essential for auxin catabolism and maintenance of auxin homeostasis in reproductive organs. Catalyzes the irreversible oxidation of indole-3-acetic acid (IAA) to the biologically inactive 2-oxoindole-3-acetic acid (OxIAA).</text>
</comment>
<dbReference type="Gene3D" id="2.60.120.330">
    <property type="entry name" value="B-lactam Antibiotic, Isopenicillin N Synthase, Chain"/>
    <property type="match status" value="1"/>
</dbReference>
<dbReference type="InterPro" id="IPR050231">
    <property type="entry name" value="Iron_ascorbate_oxido_reductase"/>
</dbReference>
<dbReference type="RefSeq" id="XP_010249917.1">
    <property type="nucleotide sequence ID" value="XM_010251615.2"/>
</dbReference>
<dbReference type="InterPro" id="IPR026992">
    <property type="entry name" value="DIOX_N"/>
</dbReference>
<dbReference type="KEGG" id="nnu:104592310"/>
<evidence type="ECO:0000313" key="8">
    <source>
        <dbReference type="Proteomes" id="UP000189703"/>
    </source>
</evidence>
<proteinExistence type="inferred from homology"/>
<keyword evidence="1 6" id="KW-0479">Metal-binding</keyword>
<dbReference type="AlphaFoldDB" id="A0A1U7Z8Z8"/>
<dbReference type="eggNOG" id="KOG0143">
    <property type="taxonomic scope" value="Eukaryota"/>
</dbReference>
<keyword evidence="8" id="KW-1185">Reference proteome</keyword>
<dbReference type="InParanoid" id="A0A1U7Z8Z8"/>
<gene>
    <name evidence="9" type="primary">LOC104592310</name>
</gene>
<dbReference type="PANTHER" id="PTHR47990">
    <property type="entry name" value="2-OXOGLUTARATE (2OG) AND FE(II)-DEPENDENT OXYGENASE SUPERFAMILY PROTEIN-RELATED"/>
    <property type="match status" value="1"/>
</dbReference>
<dbReference type="OrthoDB" id="288590at2759"/>
<evidence type="ECO:0000256" key="5">
    <source>
        <dbReference type="ARBA" id="ARBA00076740"/>
    </source>
</evidence>
<dbReference type="GO" id="GO:0046872">
    <property type="term" value="F:metal ion binding"/>
    <property type="evidence" value="ECO:0007669"/>
    <property type="project" value="UniProtKB-KW"/>
</dbReference>
<evidence type="ECO:0000256" key="2">
    <source>
        <dbReference type="ARBA" id="ARBA00023004"/>
    </source>
</evidence>
<dbReference type="InterPro" id="IPR044861">
    <property type="entry name" value="IPNS-like_FE2OG_OXY"/>
</dbReference>
<evidence type="ECO:0000256" key="3">
    <source>
        <dbReference type="ARBA" id="ARBA00054658"/>
    </source>
</evidence>
<keyword evidence="2 6" id="KW-0408">Iron</keyword>
<dbReference type="OMA" id="TSIFRIM"/>
<accession>A0A1U7Z8Z8</accession>
<reference evidence="9" key="1">
    <citation type="submission" date="2025-08" db="UniProtKB">
        <authorList>
            <consortium name="RefSeq"/>
        </authorList>
    </citation>
    <scope>IDENTIFICATION</scope>
</reference>
<dbReference type="PROSITE" id="PS51471">
    <property type="entry name" value="FE2OG_OXY"/>
    <property type="match status" value="1"/>
</dbReference>
<organism evidence="8 9">
    <name type="scientific">Nelumbo nucifera</name>
    <name type="common">Sacred lotus</name>
    <dbReference type="NCBI Taxonomy" id="4432"/>
    <lineage>
        <taxon>Eukaryota</taxon>
        <taxon>Viridiplantae</taxon>
        <taxon>Streptophyta</taxon>
        <taxon>Embryophyta</taxon>
        <taxon>Tracheophyta</taxon>
        <taxon>Spermatophyta</taxon>
        <taxon>Magnoliopsida</taxon>
        <taxon>Proteales</taxon>
        <taxon>Nelumbonaceae</taxon>
        <taxon>Nelumbo</taxon>
    </lineage>
</organism>
<dbReference type="InterPro" id="IPR027443">
    <property type="entry name" value="IPNS-like_sf"/>
</dbReference>
<evidence type="ECO:0000313" key="9">
    <source>
        <dbReference type="RefSeq" id="XP_010249917.1"/>
    </source>
</evidence>
<name>A0A1U7Z8Z8_NELNU</name>
<dbReference type="Proteomes" id="UP000189703">
    <property type="component" value="Unplaced"/>
</dbReference>